<reference evidence="1" key="2">
    <citation type="journal article" date="2006" name="PLoS Pathog.">
        <title>New perspectives on host-parasite interplay by comparative transcriptomic and proteomic analyses of Schistosoma japonicum.</title>
        <authorList>
            <person name="Liu F."/>
            <person name="Lu J."/>
            <person name="Hu W."/>
            <person name="Wang S.Y."/>
            <person name="Cui S.J."/>
            <person name="Chi M."/>
            <person name="Yan Q."/>
            <person name="Wang X.R."/>
            <person name="Song H.D."/>
            <person name="Xu X.N."/>
            <person name="Wang J.J."/>
            <person name="Zhang X.L."/>
            <person name="Zhang X."/>
            <person name="Wang Z.Q."/>
            <person name="Xue C.L."/>
            <person name="Brindley P.J."/>
            <person name="McManus D.P."/>
            <person name="Yang P.Y."/>
            <person name="Feng Z."/>
            <person name="Chen Z."/>
            <person name="Han Z.G."/>
        </authorList>
    </citation>
    <scope>NUCLEOTIDE SEQUENCE</scope>
</reference>
<protein>
    <submittedName>
        <fullName evidence="1">SJCHGC09837 protein</fullName>
    </submittedName>
</protein>
<evidence type="ECO:0000313" key="1">
    <source>
        <dbReference type="EMBL" id="AAX31122.2"/>
    </source>
</evidence>
<accession>Q5BQR4</accession>
<dbReference type="AlphaFoldDB" id="Q5BQR4"/>
<organism evidence="1">
    <name type="scientific">Schistosoma japonicum</name>
    <name type="common">Blood fluke</name>
    <dbReference type="NCBI Taxonomy" id="6182"/>
    <lineage>
        <taxon>Eukaryota</taxon>
        <taxon>Metazoa</taxon>
        <taxon>Spiralia</taxon>
        <taxon>Lophotrochozoa</taxon>
        <taxon>Platyhelminthes</taxon>
        <taxon>Trematoda</taxon>
        <taxon>Digenea</taxon>
        <taxon>Strigeidida</taxon>
        <taxon>Schistosomatoidea</taxon>
        <taxon>Schistosomatidae</taxon>
        <taxon>Schistosoma</taxon>
    </lineage>
</organism>
<name>Q5BQR4_SCHJA</name>
<dbReference type="EMBL" id="AY915901">
    <property type="protein sequence ID" value="AAX31122.2"/>
    <property type="molecule type" value="mRNA"/>
</dbReference>
<proteinExistence type="evidence at transcript level"/>
<reference evidence="1" key="1">
    <citation type="submission" date="2005-01" db="EMBL/GenBank/DDBJ databases">
        <authorList>
            <person name="Han Z."/>
        </authorList>
    </citation>
    <scope>NUCLEOTIDE SEQUENCE</scope>
</reference>
<feature type="non-terminal residue" evidence="1">
    <location>
        <position position="57"/>
    </location>
</feature>
<sequence>MLNKSRLWLVSDRNLSKFAPISVKFAMVKHILRNSYTPSISYLGSKQYICLFRYVTL</sequence>